<sequence>MQTEKHTKQHGSPYDRGSADYYYGRGMDPHYYPNGTGSAPRIEVEDMTEAEKVAYFAGYEEETDQKSWY</sequence>
<accession>A0A382E5I0</accession>
<evidence type="ECO:0000256" key="1">
    <source>
        <dbReference type="SAM" id="MobiDB-lite"/>
    </source>
</evidence>
<organism evidence="2">
    <name type="scientific">marine metagenome</name>
    <dbReference type="NCBI Taxonomy" id="408172"/>
    <lineage>
        <taxon>unclassified sequences</taxon>
        <taxon>metagenomes</taxon>
        <taxon>ecological metagenomes</taxon>
    </lineage>
</organism>
<protein>
    <submittedName>
        <fullName evidence="2">Uncharacterized protein</fullName>
    </submittedName>
</protein>
<feature type="region of interest" description="Disordered" evidence="1">
    <location>
        <begin position="1"/>
        <end position="21"/>
    </location>
</feature>
<evidence type="ECO:0000313" key="2">
    <source>
        <dbReference type="EMBL" id="SVB45127.1"/>
    </source>
</evidence>
<name>A0A382E5I0_9ZZZZ</name>
<proteinExistence type="predicted"/>
<reference evidence="2" key="1">
    <citation type="submission" date="2018-05" db="EMBL/GenBank/DDBJ databases">
        <authorList>
            <person name="Lanie J.A."/>
            <person name="Ng W.-L."/>
            <person name="Kazmierczak K.M."/>
            <person name="Andrzejewski T.M."/>
            <person name="Davidsen T.M."/>
            <person name="Wayne K.J."/>
            <person name="Tettelin H."/>
            <person name="Glass J.I."/>
            <person name="Rusch D."/>
            <person name="Podicherti R."/>
            <person name="Tsui H.-C.T."/>
            <person name="Winkler M.E."/>
        </authorList>
    </citation>
    <scope>NUCLEOTIDE SEQUENCE</scope>
</reference>
<dbReference type="EMBL" id="UINC01042459">
    <property type="protein sequence ID" value="SVB45127.1"/>
    <property type="molecule type" value="Genomic_DNA"/>
</dbReference>
<gene>
    <name evidence="2" type="ORF">METZ01_LOCUS197981</name>
</gene>
<dbReference type="AlphaFoldDB" id="A0A382E5I0"/>